<evidence type="ECO:0000313" key="6">
    <source>
        <dbReference type="Proteomes" id="UP000812270"/>
    </source>
</evidence>
<dbReference type="PANTHER" id="PTHR11452:SF75">
    <property type="entry name" value="ALPHA-GALACTOSIDASE MEL1"/>
    <property type="match status" value="1"/>
</dbReference>
<keyword evidence="6" id="KW-1185">Reference proteome</keyword>
<keyword evidence="2" id="KW-0326">Glycosidase</keyword>
<evidence type="ECO:0000256" key="3">
    <source>
        <dbReference type="SAM" id="SignalP"/>
    </source>
</evidence>
<feature type="domain" description="Alpha galactosidase C-terminal" evidence="4">
    <location>
        <begin position="669"/>
        <end position="742"/>
    </location>
</feature>
<keyword evidence="3" id="KW-0732">Signal</keyword>
<dbReference type="Proteomes" id="UP000812270">
    <property type="component" value="Unassembled WGS sequence"/>
</dbReference>
<feature type="signal peptide" evidence="3">
    <location>
        <begin position="1"/>
        <end position="21"/>
    </location>
</feature>
<protein>
    <submittedName>
        <fullName evidence="5">Ig domain-containing protein</fullName>
    </submittedName>
</protein>
<dbReference type="AlphaFoldDB" id="A0A9E2S8I6"/>
<dbReference type="GO" id="GO:0004553">
    <property type="term" value="F:hydrolase activity, hydrolyzing O-glycosyl compounds"/>
    <property type="evidence" value="ECO:0007669"/>
    <property type="project" value="InterPro"/>
</dbReference>
<dbReference type="PANTHER" id="PTHR11452">
    <property type="entry name" value="ALPHA-GALACTOSIDASE/ALPHA-N-ACETYLGALACTOSAMINIDASE"/>
    <property type="match status" value="1"/>
</dbReference>
<dbReference type="Pfam" id="PF05345">
    <property type="entry name" value="He_PIG"/>
    <property type="match status" value="1"/>
</dbReference>
<dbReference type="RefSeq" id="WP_217791194.1">
    <property type="nucleotide sequence ID" value="NZ_JAHSPG010000006.1"/>
</dbReference>
<dbReference type="EMBL" id="JAHSPG010000006">
    <property type="protein sequence ID" value="MBV4357552.1"/>
    <property type="molecule type" value="Genomic_DNA"/>
</dbReference>
<evidence type="ECO:0000256" key="1">
    <source>
        <dbReference type="ARBA" id="ARBA00022801"/>
    </source>
</evidence>
<dbReference type="Pfam" id="PF17801">
    <property type="entry name" value="Melibiase_C"/>
    <property type="match status" value="1"/>
</dbReference>
<dbReference type="GO" id="GO:0005975">
    <property type="term" value="P:carbohydrate metabolic process"/>
    <property type="evidence" value="ECO:0007669"/>
    <property type="project" value="InterPro"/>
</dbReference>
<dbReference type="Pfam" id="PF16499">
    <property type="entry name" value="Melibiase_2"/>
    <property type="match status" value="1"/>
</dbReference>
<proteinExistence type="predicted"/>
<dbReference type="InterPro" id="IPR002241">
    <property type="entry name" value="Glyco_hydro_27"/>
</dbReference>
<organism evidence="5 6">
    <name type="scientific">Pinibacter aurantiacus</name>
    <dbReference type="NCBI Taxonomy" id="2851599"/>
    <lineage>
        <taxon>Bacteria</taxon>
        <taxon>Pseudomonadati</taxon>
        <taxon>Bacteroidota</taxon>
        <taxon>Chitinophagia</taxon>
        <taxon>Chitinophagales</taxon>
        <taxon>Chitinophagaceae</taxon>
        <taxon>Pinibacter</taxon>
    </lineage>
</organism>
<evidence type="ECO:0000313" key="5">
    <source>
        <dbReference type="EMBL" id="MBV4357552.1"/>
    </source>
</evidence>
<reference evidence="5" key="1">
    <citation type="submission" date="2021-06" db="EMBL/GenBank/DDBJ databases">
        <authorList>
            <person name="Huq M.A."/>
        </authorList>
    </citation>
    <scope>NUCLEOTIDE SEQUENCE</scope>
    <source>
        <strain evidence="5">MAH-26</strain>
    </source>
</reference>
<name>A0A9E2S8I6_9BACT</name>
<accession>A0A9E2S8I6</accession>
<sequence>MNRHFFSLIFLLLLQCMMALGQRQQSISLPAAKFVTGDNTQWSMPGFNDKEWKTIKTGTVWQEQGFADYHGYAWYRIHIVIPSRMRLQSFWKDSLCLYLAHVNDVDETYLNGRKIGKTGAFPEDAGGYVSKWPAVRAYHIAASDPAIKWDKENVIAIKVYDGGGSGGIFMGNPSITMLEKIDGTSIGVMTDSTLFDNAKAIVPVKLSNDFNTRIEGALQVKVIDNFQQKVIQTKTVKLTIEPFSKKIFSFTVPNKAGISFNSSFIDNSSKLSVTNNQSLAYILTPKASGKPQINSASAFGVRPASPVLFRVAASGNKPMQYFEKDLPAGLQLDSSTGIVTGSIKQKGDYIFTVGATNNLGVASKQMVIKIGDQLALTPPMGWNSWNCWGIIVSADKVKSSAQALIDKGLIDYGWSYINIDDGWEAPERNVDGTIATNEKFGNMKELGDWLHSNGLKFGIYSSPGPRTCGGYLGSYQHEKQDADSYASWGIDYLKYDWCSYDGIVGKDTTTAAYIKPYTIMSEALRAQPRDIVYSLCQYGMKDVWKWGPQVNGQSWRTTEDIEDTWQSLYSIGFHQDRLFSYAGPGHWNDPDMMIVGQVGWGENLHPSRLTPDEQYTHVTLWSLLSAPLLIGCDLSKLDNFTLQLLTNSEVIAVNQDLLGKQAQRVFNTDSTQVWMKELESGEKAIGIFNMSTKYRTVKVTWDSLGLTAPQQVRNIWRQQNVTANKLFYTAELPPHGVAFIKVVAKK</sequence>
<feature type="chain" id="PRO_5039568406" evidence="3">
    <location>
        <begin position="22"/>
        <end position="746"/>
    </location>
</feature>
<dbReference type="CDD" id="cd14792">
    <property type="entry name" value="GH27"/>
    <property type="match status" value="1"/>
</dbReference>
<dbReference type="InterPro" id="IPR041233">
    <property type="entry name" value="Melibiase_C"/>
</dbReference>
<evidence type="ECO:0000259" key="4">
    <source>
        <dbReference type="Pfam" id="PF17801"/>
    </source>
</evidence>
<comment type="caution">
    <text evidence="5">The sequence shown here is derived from an EMBL/GenBank/DDBJ whole genome shotgun (WGS) entry which is preliminary data.</text>
</comment>
<gene>
    <name evidence="5" type="ORF">KTO63_10365</name>
</gene>
<keyword evidence="1" id="KW-0378">Hydrolase</keyword>
<evidence type="ECO:0000256" key="2">
    <source>
        <dbReference type="ARBA" id="ARBA00023295"/>
    </source>
</evidence>